<organism evidence="1 2">
    <name type="scientific">Nocardia vinacea</name>
    <dbReference type="NCBI Taxonomy" id="96468"/>
    <lineage>
        <taxon>Bacteria</taxon>
        <taxon>Bacillati</taxon>
        <taxon>Actinomycetota</taxon>
        <taxon>Actinomycetes</taxon>
        <taxon>Mycobacteriales</taxon>
        <taxon>Nocardiaceae</taxon>
        <taxon>Nocardia</taxon>
    </lineage>
</organism>
<dbReference type="RefSeq" id="WP_329412264.1">
    <property type="nucleotide sequence ID" value="NZ_CP109441.1"/>
</dbReference>
<evidence type="ECO:0000313" key="2">
    <source>
        <dbReference type="Proteomes" id="UP001432062"/>
    </source>
</evidence>
<dbReference type="SUPFAM" id="SSF88723">
    <property type="entry name" value="PIN domain-like"/>
    <property type="match status" value="1"/>
</dbReference>
<evidence type="ECO:0008006" key="3">
    <source>
        <dbReference type="Google" id="ProtNLM"/>
    </source>
</evidence>
<gene>
    <name evidence="1" type="ORF">OG563_07245</name>
</gene>
<protein>
    <recommendedName>
        <fullName evidence="3">PIN domain-containing protein</fullName>
    </recommendedName>
</protein>
<dbReference type="EMBL" id="CP109441">
    <property type="protein sequence ID" value="WUV47998.1"/>
    <property type="molecule type" value="Genomic_DNA"/>
</dbReference>
<dbReference type="Proteomes" id="UP001432062">
    <property type="component" value="Chromosome"/>
</dbReference>
<reference evidence="1" key="1">
    <citation type="submission" date="2022-10" db="EMBL/GenBank/DDBJ databases">
        <title>The complete genomes of actinobacterial strains from the NBC collection.</title>
        <authorList>
            <person name="Joergensen T.S."/>
            <person name="Alvarez Arevalo M."/>
            <person name="Sterndorff E.B."/>
            <person name="Faurdal D."/>
            <person name="Vuksanovic O."/>
            <person name="Mourched A.-S."/>
            <person name="Charusanti P."/>
            <person name="Shaw S."/>
            <person name="Blin K."/>
            <person name="Weber T."/>
        </authorList>
    </citation>
    <scope>NUCLEOTIDE SEQUENCE</scope>
    <source>
        <strain evidence="1">NBC_01482</strain>
    </source>
</reference>
<evidence type="ECO:0000313" key="1">
    <source>
        <dbReference type="EMBL" id="WUV47998.1"/>
    </source>
</evidence>
<proteinExistence type="predicted"/>
<accession>A0ABZ1YXW2</accession>
<name>A0ABZ1YXW2_9NOCA</name>
<keyword evidence="2" id="KW-1185">Reference proteome</keyword>
<dbReference type="Gene3D" id="3.40.50.1010">
    <property type="entry name" value="5'-nuclease"/>
    <property type="match status" value="1"/>
</dbReference>
<dbReference type="InterPro" id="IPR029060">
    <property type="entry name" value="PIN-like_dom_sf"/>
</dbReference>
<sequence length="245" mass="27148">MIITDTSAILASIDTSAAAHAQCVKVITESHEPLILSHMVVAETDYLLTTRFGVATANRFLSDVASGAYRLAPSNELDIAMAITINTRYSDHALGVTDCIVPRVGFAFARFGESRAVHRSRLGEFESWQRDPERPSSSDLYAPSLLLLDYDDRDRLDFIEVINAEAQVVYRNVSLLNMPRLQVLSELSALGHEPVGPIFGVYAYPELGIRLGFRFEDESPDDLVIYSVALVPEETDADIRRSSPR</sequence>